<feature type="domain" description="PilZ" evidence="1">
    <location>
        <begin position="97"/>
        <end position="176"/>
    </location>
</feature>
<evidence type="ECO:0000313" key="3">
    <source>
        <dbReference type="Proteomes" id="UP001054820"/>
    </source>
</evidence>
<name>A0ABM7MC57_9GAMM</name>
<reference evidence="2" key="1">
    <citation type="journal article" date="2022" name="Arch. Microbiol.">
        <title>Thiomicrorhabdus immobilis sp. nov., a mesophilic sulfur-oxidizing bacterium isolated from sediment of a brackish lake in northern Japan.</title>
        <authorList>
            <person name="Kojima H."/>
            <person name="Mochizuki J."/>
            <person name="Kanda M."/>
            <person name="Watanabe T."/>
            <person name="Fukui M."/>
        </authorList>
    </citation>
    <scope>NUCLEOTIDE SEQUENCE</scope>
    <source>
        <strain evidence="2">Am19</strain>
    </source>
</reference>
<evidence type="ECO:0000313" key="2">
    <source>
        <dbReference type="EMBL" id="BCN92956.1"/>
    </source>
</evidence>
<evidence type="ECO:0000259" key="1">
    <source>
        <dbReference type="Pfam" id="PF07238"/>
    </source>
</evidence>
<organism evidence="2 3">
    <name type="scientific">Thiomicrorhabdus immobilis</name>
    <dbReference type="NCBI Taxonomy" id="2791037"/>
    <lineage>
        <taxon>Bacteria</taxon>
        <taxon>Pseudomonadati</taxon>
        <taxon>Pseudomonadota</taxon>
        <taxon>Gammaproteobacteria</taxon>
        <taxon>Thiotrichales</taxon>
        <taxon>Piscirickettsiaceae</taxon>
        <taxon>Thiomicrorhabdus</taxon>
    </lineage>
</organism>
<accession>A0ABM7MC57</accession>
<dbReference type="Proteomes" id="UP001054820">
    <property type="component" value="Chromosome"/>
</dbReference>
<dbReference type="EMBL" id="AP024202">
    <property type="protein sequence ID" value="BCN92956.1"/>
    <property type="molecule type" value="Genomic_DNA"/>
</dbReference>
<protein>
    <recommendedName>
        <fullName evidence="1">PilZ domain-containing protein</fullName>
    </recommendedName>
</protein>
<sequence length="195" mass="22090">MRKDQRSYYRIDVIMPCSYRILSLEQAIETALPSTPDAKYIEEYFMENLSQLDAQINEVISHINQKSSLLASALTAMNSKINFLLQTIDEKQLSRAIPQRLVNLSGGGIAIDVEEDVKITDKVDLLIKPLQNESPILVRCDVVSVTPLADGSEGSTIALSYQSLSEDDRRKLVYFIQAKEIEFAQKNRNKEQHNK</sequence>
<keyword evidence="3" id="KW-1185">Reference proteome</keyword>
<dbReference type="InterPro" id="IPR009875">
    <property type="entry name" value="PilZ_domain"/>
</dbReference>
<dbReference type="Gene3D" id="2.40.10.220">
    <property type="entry name" value="predicted glycosyltransferase like domains"/>
    <property type="match status" value="1"/>
</dbReference>
<proteinExistence type="predicted"/>
<dbReference type="Pfam" id="PF07238">
    <property type="entry name" value="PilZ"/>
    <property type="match status" value="1"/>
</dbReference>
<dbReference type="RefSeq" id="WP_237263721.1">
    <property type="nucleotide sequence ID" value="NZ_AP024202.1"/>
</dbReference>
<gene>
    <name evidence="2" type="ORF">THMIRHAM_07410</name>
</gene>